<name>A0A2S8Q3U2_9GAMM</name>
<reference evidence="10 11" key="1">
    <citation type="submission" date="2018-02" db="EMBL/GenBank/DDBJ databases">
        <title>Five New Genomes of Indian Photorhabdus Isolates TSA.</title>
        <authorList>
            <person name="Dubay B."/>
            <person name="Somvanshi V.S."/>
        </authorList>
    </citation>
    <scope>NUCLEOTIDE SEQUENCE [LARGE SCALE GENOMIC DNA]</scope>
    <source>
        <strain evidence="10 11">H1</strain>
    </source>
</reference>
<dbReference type="SUPFAM" id="SSF90123">
    <property type="entry name" value="ABC transporter transmembrane region"/>
    <property type="match status" value="1"/>
</dbReference>
<keyword evidence="11" id="KW-1185">Reference proteome</keyword>
<dbReference type="GO" id="GO:0140359">
    <property type="term" value="F:ABC-type transporter activity"/>
    <property type="evidence" value="ECO:0007669"/>
    <property type="project" value="InterPro"/>
</dbReference>
<evidence type="ECO:0000256" key="7">
    <source>
        <dbReference type="SAM" id="Phobius"/>
    </source>
</evidence>
<organism evidence="10 11">
    <name type="scientific">Photorhabdus hindustanensis</name>
    <dbReference type="NCBI Taxonomy" id="2918802"/>
    <lineage>
        <taxon>Bacteria</taxon>
        <taxon>Pseudomonadati</taxon>
        <taxon>Pseudomonadota</taxon>
        <taxon>Gammaproteobacteria</taxon>
        <taxon>Enterobacterales</taxon>
        <taxon>Morganellaceae</taxon>
        <taxon>Photorhabdus</taxon>
    </lineage>
</organism>
<accession>A0A2S8Q3U2</accession>
<evidence type="ECO:0000259" key="9">
    <source>
        <dbReference type="PROSITE" id="PS50929"/>
    </source>
</evidence>
<dbReference type="Pfam" id="PF00664">
    <property type="entry name" value="ABC_membrane"/>
    <property type="match status" value="1"/>
</dbReference>
<dbReference type="PANTHER" id="PTHR24221:SF654">
    <property type="entry name" value="ATP-BINDING CASSETTE SUB-FAMILY B MEMBER 6"/>
    <property type="match status" value="1"/>
</dbReference>
<dbReference type="SMART" id="SM00382">
    <property type="entry name" value="AAA"/>
    <property type="match status" value="1"/>
</dbReference>
<evidence type="ECO:0000256" key="4">
    <source>
        <dbReference type="ARBA" id="ARBA00022840"/>
    </source>
</evidence>
<dbReference type="PANTHER" id="PTHR24221">
    <property type="entry name" value="ATP-BINDING CASSETTE SUB-FAMILY B"/>
    <property type="match status" value="1"/>
</dbReference>
<evidence type="ECO:0000256" key="2">
    <source>
        <dbReference type="ARBA" id="ARBA00022692"/>
    </source>
</evidence>
<dbReference type="PROSITE" id="PS50929">
    <property type="entry name" value="ABC_TM1F"/>
    <property type="match status" value="1"/>
</dbReference>
<evidence type="ECO:0000256" key="3">
    <source>
        <dbReference type="ARBA" id="ARBA00022741"/>
    </source>
</evidence>
<gene>
    <name evidence="10" type="ORF">C6H66_08260</name>
</gene>
<feature type="domain" description="ABC transmembrane type-1" evidence="9">
    <location>
        <begin position="57"/>
        <end position="336"/>
    </location>
</feature>
<sequence length="621" mass="67497">MRILMQSIFQLAWRHSIARLASLNIAKPKAIPLEQSGNRTYQYIRAAILACAPVSTIIMIVATVLGAICNVGQSYVLGGLTELALQGQREQVVIMLAIIISLWGTAPLLQAIHSLALLYSSQNLRIGVTDHLTTRLMHAKPMSLAGNSVGNLVERVELAANSLQSVVGLVAEIVVKLLSVALLTTLVLASVSAPMAIAAGIWMITALLLSSYLAYTGMNIVEDASDAHAKVISDLAEIVTNVPLIRSFVAYRLERHNFGRALRQDLYACRRVRSYWVFVLLIESTYKWLFGIVTLLYIGLQYEQGQLTLPQLITASSLIIALSWHFESVAFHFVDIFDSLGVLRSSLRELSSIPVDIEPNEPSPVLPVPGQIVLSNVCSSYGATPVLHDVSLRIEPGTKVGIVGPSGSGKSTLLAVLRGDLVPDSGTVELHGLPLAKFSVSSLHRVSSEALQSALMFNRSVRENVTYGSAVSSAEEVSHALTMAQAMMLVEGLPQGLDTLVGERGASISTGERQRLSVARALLKKSPLLIFDEATSSVDTISETHILNYLLDKMPERTVVVVTHRVATLSRFDLIVVMEQGQIIDMGTPSELEARNGLFQRLLHREDQYVPELTSMGPKNE</sequence>
<comment type="subcellular location">
    <subcellularLocation>
        <location evidence="1">Cell membrane</location>
        <topology evidence="1">Multi-pass membrane protein</topology>
    </subcellularLocation>
</comment>
<feature type="transmembrane region" description="Helical" evidence="7">
    <location>
        <begin position="166"/>
        <end position="189"/>
    </location>
</feature>
<keyword evidence="2 7" id="KW-0812">Transmembrane</keyword>
<dbReference type="Proteomes" id="UP000239550">
    <property type="component" value="Unassembled WGS sequence"/>
</dbReference>
<dbReference type="GO" id="GO:0005524">
    <property type="term" value="F:ATP binding"/>
    <property type="evidence" value="ECO:0007669"/>
    <property type="project" value="UniProtKB-KW"/>
</dbReference>
<dbReference type="Pfam" id="PF00005">
    <property type="entry name" value="ABC_tran"/>
    <property type="match status" value="1"/>
</dbReference>
<feature type="transmembrane region" description="Helical" evidence="7">
    <location>
        <begin position="196"/>
        <end position="215"/>
    </location>
</feature>
<keyword evidence="3" id="KW-0547">Nucleotide-binding</keyword>
<keyword evidence="5 7" id="KW-1133">Transmembrane helix</keyword>
<evidence type="ECO:0000256" key="5">
    <source>
        <dbReference type="ARBA" id="ARBA00022989"/>
    </source>
</evidence>
<evidence type="ECO:0000256" key="6">
    <source>
        <dbReference type="ARBA" id="ARBA00023136"/>
    </source>
</evidence>
<comment type="caution">
    <text evidence="10">The sequence shown here is derived from an EMBL/GenBank/DDBJ whole genome shotgun (WGS) entry which is preliminary data.</text>
</comment>
<dbReference type="PROSITE" id="PS50893">
    <property type="entry name" value="ABC_TRANSPORTER_2"/>
    <property type="match status" value="1"/>
</dbReference>
<dbReference type="AlphaFoldDB" id="A0A2S8Q3U2"/>
<dbReference type="InterPro" id="IPR011527">
    <property type="entry name" value="ABC1_TM_dom"/>
</dbReference>
<feature type="domain" description="ABC transporter" evidence="8">
    <location>
        <begin position="372"/>
        <end position="605"/>
    </location>
</feature>
<dbReference type="Gene3D" id="1.20.1560.10">
    <property type="entry name" value="ABC transporter type 1, transmembrane domain"/>
    <property type="match status" value="1"/>
</dbReference>
<evidence type="ECO:0000256" key="1">
    <source>
        <dbReference type="ARBA" id="ARBA00004651"/>
    </source>
</evidence>
<dbReference type="InterPro" id="IPR039421">
    <property type="entry name" value="Type_1_exporter"/>
</dbReference>
<protein>
    <submittedName>
        <fullName evidence="10">ABC transporter ATP-binding protein</fullName>
    </submittedName>
</protein>
<dbReference type="InterPro" id="IPR036640">
    <property type="entry name" value="ABC1_TM_sf"/>
</dbReference>
<feature type="transmembrane region" description="Helical" evidence="7">
    <location>
        <begin position="46"/>
        <end position="71"/>
    </location>
</feature>
<dbReference type="Gene3D" id="3.40.50.300">
    <property type="entry name" value="P-loop containing nucleotide triphosphate hydrolases"/>
    <property type="match status" value="1"/>
</dbReference>
<proteinExistence type="predicted"/>
<dbReference type="InterPro" id="IPR003439">
    <property type="entry name" value="ABC_transporter-like_ATP-bd"/>
</dbReference>
<dbReference type="InterPro" id="IPR003593">
    <property type="entry name" value="AAA+_ATPase"/>
</dbReference>
<dbReference type="GO" id="GO:0034040">
    <property type="term" value="F:ATPase-coupled lipid transmembrane transporter activity"/>
    <property type="evidence" value="ECO:0007669"/>
    <property type="project" value="TreeGrafter"/>
</dbReference>
<dbReference type="EMBL" id="PUWT01000020">
    <property type="protein sequence ID" value="PQQ26825.1"/>
    <property type="molecule type" value="Genomic_DNA"/>
</dbReference>
<keyword evidence="6 7" id="KW-0472">Membrane</keyword>
<evidence type="ECO:0000313" key="11">
    <source>
        <dbReference type="Proteomes" id="UP000239550"/>
    </source>
</evidence>
<keyword evidence="4 10" id="KW-0067">ATP-binding</keyword>
<dbReference type="InterPro" id="IPR027417">
    <property type="entry name" value="P-loop_NTPase"/>
</dbReference>
<dbReference type="GO" id="GO:0005886">
    <property type="term" value="C:plasma membrane"/>
    <property type="evidence" value="ECO:0007669"/>
    <property type="project" value="UniProtKB-SubCell"/>
</dbReference>
<dbReference type="SUPFAM" id="SSF52540">
    <property type="entry name" value="P-loop containing nucleoside triphosphate hydrolases"/>
    <property type="match status" value="1"/>
</dbReference>
<evidence type="ECO:0000313" key="10">
    <source>
        <dbReference type="EMBL" id="PQQ26825.1"/>
    </source>
</evidence>
<feature type="transmembrane region" description="Helical" evidence="7">
    <location>
        <begin position="92"/>
        <end position="112"/>
    </location>
</feature>
<dbReference type="GO" id="GO:0016887">
    <property type="term" value="F:ATP hydrolysis activity"/>
    <property type="evidence" value="ECO:0007669"/>
    <property type="project" value="InterPro"/>
</dbReference>
<feature type="transmembrane region" description="Helical" evidence="7">
    <location>
        <begin position="274"/>
        <end position="300"/>
    </location>
</feature>
<evidence type="ECO:0000259" key="8">
    <source>
        <dbReference type="PROSITE" id="PS50893"/>
    </source>
</evidence>